<evidence type="ECO:0000256" key="5">
    <source>
        <dbReference type="ARBA" id="ARBA00022694"/>
    </source>
</evidence>
<dbReference type="PANTHER" id="PTHR33540:SF2">
    <property type="entry name" value="TRNA THREONYLCARBAMOYLADENOSINE BIOSYNTHESIS PROTEIN TSAE"/>
    <property type="match status" value="1"/>
</dbReference>
<dbReference type="Gene3D" id="3.40.50.300">
    <property type="entry name" value="P-loop containing nucleotide triphosphate hydrolases"/>
    <property type="match status" value="1"/>
</dbReference>
<organism evidence="11 12">
    <name type="scientific">Thermosynechococcus sichuanensis E542</name>
    <dbReference type="NCBI Taxonomy" id="2016101"/>
    <lineage>
        <taxon>Bacteria</taxon>
        <taxon>Bacillati</taxon>
        <taxon>Cyanobacteriota</taxon>
        <taxon>Cyanophyceae</taxon>
        <taxon>Acaryochloridales</taxon>
        <taxon>Thermosynechococcaceae</taxon>
        <taxon>Thermosynechococcus</taxon>
        <taxon>Thermosynechococcus sichuanensis</taxon>
    </lineage>
</organism>
<dbReference type="GO" id="GO:0005737">
    <property type="term" value="C:cytoplasm"/>
    <property type="evidence" value="ECO:0007669"/>
    <property type="project" value="UniProtKB-SubCell"/>
</dbReference>
<evidence type="ECO:0000256" key="1">
    <source>
        <dbReference type="ARBA" id="ARBA00004496"/>
    </source>
</evidence>
<keyword evidence="5" id="KW-0819">tRNA processing</keyword>
<dbReference type="SUPFAM" id="SSF52540">
    <property type="entry name" value="P-loop containing nucleoside triphosphate hydrolases"/>
    <property type="match status" value="1"/>
</dbReference>
<dbReference type="AlphaFoldDB" id="A0A3B7MBD9"/>
<reference evidence="12" key="1">
    <citation type="submission" date="2018-09" db="EMBL/GenBank/DDBJ databases">
        <title>Complete genome sequence of thermophilic cyanobacteria strain Thermosynechococcus elongatus PKUAC-SCTE542.</title>
        <authorList>
            <person name="Liang Y."/>
            <person name="Tang J."/>
            <person name="Daroch M."/>
        </authorList>
    </citation>
    <scope>NUCLEOTIDE SEQUENCE [LARGE SCALE GENOMIC DNA]</scope>
    <source>
        <strain evidence="12">E542</strain>
    </source>
</reference>
<evidence type="ECO:0000256" key="8">
    <source>
        <dbReference type="ARBA" id="ARBA00022840"/>
    </source>
</evidence>
<dbReference type="GO" id="GO:0046872">
    <property type="term" value="F:metal ion binding"/>
    <property type="evidence" value="ECO:0007669"/>
    <property type="project" value="UniProtKB-KW"/>
</dbReference>
<evidence type="ECO:0000256" key="3">
    <source>
        <dbReference type="ARBA" id="ARBA00019010"/>
    </source>
</evidence>
<keyword evidence="11" id="KW-0808">Transferase</keyword>
<keyword evidence="12" id="KW-1185">Reference proteome</keyword>
<proteinExistence type="inferred from homology"/>
<keyword evidence="9" id="KW-0460">Magnesium</keyword>
<dbReference type="RefSeq" id="WP_181494312.1">
    <property type="nucleotide sequence ID" value="NZ_CP032152.1"/>
</dbReference>
<evidence type="ECO:0000256" key="4">
    <source>
        <dbReference type="ARBA" id="ARBA00022490"/>
    </source>
</evidence>
<evidence type="ECO:0000256" key="2">
    <source>
        <dbReference type="ARBA" id="ARBA00007599"/>
    </source>
</evidence>
<comment type="subcellular location">
    <subcellularLocation>
        <location evidence="1">Cytoplasm</location>
    </subcellularLocation>
</comment>
<dbReference type="NCBIfam" id="TIGR00150">
    <property type="entry name" value="T6A_YjeE"/>
    <property type="match status" value="1"/>
</dbReference>
<evidence type="ECO:0000256" key="10">
    <source>
        <dbReference type="ARBA" id="ARBA00032441"/>
    </source>
</evidence>
<evidence type="ECO:0000256" key="7">
    <source>
        <dbReference type="ARBA" id="ARBA00022741"/>
    </source>
</evidence>
<dbReference type="EMBL" id="CP032152">
    <property type="protein sequence ID" value="AXY67937.1"/>
    <property type="molecule type" value="Genomic_DNA"/>
</dbReference>
<evidence type="ECO:0000313" key="12">
    <source>
        <dbReference type="Proteomes" id="UP000261812"/>
    </source>
</evidence>
<keyword evidence="8" id="KW-0067">ATP-binding</keyword>
<evidence type="ECO:0000313" key="11">
    <source>
        <dbReference type="EMBL" id="AXY67937.1"/>
    </source>
</evidence>
<dbReference type="GO" id="GO:0005524">
    <property type="term" value="F:ATP binding"/>
    <property type="evidence" value="ECO:0007669"/>
    <property type="project" value="UniProtKB-KW"/>
</dbReference>
<dbReference type="InterPro" id="IPR027417">
    <property type="entry name" value="P-loop_NTPase"/>
</dbReference>
<comment type="similarity">
    <text evidence="2">Belongs to the TsaE family.</text>
</comment>
<accession>A0A3B7MBD9</accession>
<keyword evidence="4" id="KW-0963">Cytoplasm</keyword>
<dbReference type="InterPro" id="IPR003442">
    <property type="entry name" value="T6A_TsaE"/>
</dbReference>
<evidence type="ECO:0000256" key="6">
    <source>
        <dbReference type="ARBA" id="ARBA00022723"/>
    </source>
</evidence>
<keyword evidence="7" id="KW-0547">Nucleotide-binding</keyword>
<dbReference type="GO" id="GO:0002949">
    <property type="term" value="P:tRNA threonylcarbamoyladenosine modification"/>
    <property type="evidence" value="ECO:0007669"/>
    <property type="project" value="InterPro"/>
</dbReference>
<name>A0A3B7MBD9_9CYAN</name>
<keyword evidence="6" id="KW-0479">Metal-binding</keyword>
<sequence length="152" mass="16719">MTSLNLSLAELQALGRQWGTWLPPGTVLLLAGDLGAGKTTFVQALGEGLGITDVIQSPTFTLIQEYPEGRVPLYHLDLYRLTPAEVAELAPERYWLGEEIDLGIVAIEWPDRLPALPSDYLRLQLQRQQDRTRLTLEAGGAATSLLPKCLNP</sequence>
<dbReference type="KEGG" id="tsq:D3A95_06780"/>
<dbReference type="Proteomes" id="UP000261812">
    <property type="component" value="Chromosome"/>
</dbReference>
<protein>
    <recommendedName>
        <fullName evidence="3">tRNA threonylcarbamoyladenosine biosynthesis protein TsaE</fullName>
    </recommendedName>
    <alternativeName>
        <fullName evidence="10">t(6)A37 threonylcarbamoyladenosine biosynthesis protein TsaE</fullName>
    </alternativeName>
</protein>
<dbReference type="Pfam" id="PF02367">
    <property type="entry name" value="TsaE"/>
    <property type="match status" value="1"/>
</dbReference>
<dbReference type="GO" id="GO:0016740">
    <property type="term" value="F:transferase activity"/>
    <property type="evidence" value="ECO:0007669"/>
    <property type="project" value="UniProtKB-KW"/>
</dbReference>
<evidence type="ECO:0000256" key="9">
    <source>
        <dbReference type="ARBA" id="ARBA00022842"/>
    </source>
</evidence>
<gene>
    <name evidence="11" type="primary">tsaE</name>
    <name evidence="11" type="ORF">D3A95_06780</name>
</gene>
<dbReference type="PANTHER" id="PTHR33540">
    <property type="entry name" value="TRNA THREONYLCARBAMOYLADENOSINE BIOSYNTHESIS PROTEIN TSAE"/>
    <property type="match status" value="1"/>
</dbReference>